<dbReference type="PANTHER" id="PTHR22907">
    <property type="entry name" value="GH04558P"/>
    <property type="match status" value="1"/>
</dbReference>
<evidence type="ECO:0000256" key="2">
    <source>
        <dbReference type="ARBA" id="ARBA00022460"/>
    </source>
</evidence>
<reference evidence="12" key="1">
    <citation type="submission" date="2010-08" db="EMBL/GenBank/DDBJ databases">
        <authorList>
            <consortium name="Caenorhabditis japonica Sequencing Consortium"/>
            <person name="Wilson R.K."/>
        </authorList>
    </citation>
    <scope>NUCLEOTIDE SEQUENCE [LARGE SCALE GENOMIC DNA]</scope>
    <source>
        <strain evidence="12">DF5081</strain>
    </source>
</reference>
<keyword evidence="6 9" id="KW-1133">Transmembrane helix</keyword>
<dbReference type="EnsemblMetazoa" id="CJA01059.1">
    <property type="protein sequence ID" value="CJA01059.1"/>
    <property type="gene ID" value="WBGene00120264"/>
</dbReference>
<name>A0A8R1DFM8_CAEJA</name>
<dbReference type="Proteomes" id="UP000005237">
    <property type="component" value="Unassembled WGS sequence"/>
</dbReference>
<evidence type="ECO:0000256" key="3">
    <source>
        <dbReference type="ARBA" id="ARBA00022475"/>
    </source>
</evidence>
<dbReference type="InterPro" id="IPR056953">
    <property type="entry name" value="CUT_N"/>
</dbReference>
<dbReference type="AlphaFoldDB" id="A0A8R1DFM8"/>
<feature type="compositionally biased region" description="Basic and acidic residues" evidence="8">
    <location>
        <begin position="86"/>
        <end position="98"/>
    </location>
</feature>
<dbReference type="InterPro" id="IPR057475">
    <property type="entry name" value="CUT_C"/>
</dbReference>
<proteinExistence type="predicted"/>
<feature type="compositionally biased region" description="Polar residues" evidence="8">
    <location>
        <begin position="153"/>
        <end position="162"/>
    </location>
</feature>
<feature type="region of interest" description="Disordered" evidence="8">
    <location>
        <begin position="80"/>
        <end position="177"/>
    </location>
</feature>
<dbReference type="PROSITE" id="PS51034">
    <property type="entry name" value="ZP_2"/>
    <property type="match status" value="1"/>
</dbReference>
<protein>
    <submittedName>
        <fullName evidence="11">ZP domain-containing protein</fullName>
    </submittedName>
</protein>
<evidence type="ECO:0000259" key="10">
    <source>
        <dbReference type="PROSITE" id="PS51034"/>
    </source>
</evidence>
<reference evidence="11" key="2">
    <citation type="submission" date="2022-06" db="UniProtKB">
        <authorList>
            <consortium name="EnsemblMetazoa"/>
        </authorList>
    </citation>
    <scope>IDENTIFICATION</scope>
    <source>
        <strain evidence="11">DF5081</strain>
    </source>
</reference>
<feature type="domain" description="ZP" evidence="10">
    <location>
        <begin position="212"/>
        <end position="465"/>
    </location>
</feature>
<dbReference type="Pfam" id="PF25301">
    <property type="entry name" value="CUT_C"/>
    <property type="match status" value="1"/>
</dbReference>
<feature type="transmembrane region" description="Helical" evidence="9">
    <location>
        <begin position="537"/>
        <end position="561"/>
    </location>
</feature>
<evidence type="ECO:0000313" key="12">
    <source>
        <dbReference type="Proteomes" id="UP000005237"/>
    </source>
</evidence>
<organism evidence="11 12">
    <name type="scientific">Caenorhabditis japonica</name>
    <dbReference type="NCBI Taxonomy" id="281687"/>
    <lineage>
        <taxon>Eukaryota</taxon>
        <taxon>Metazoa</taxon>
        <taxon>Ecdysozoa</taxon>
        <taxon>Nematoda</taxon>
        <taxon>Chromadorea</taxon>
        <taxon>Rhabditida</taxon>
        <taxon>Rhabditina</taxon>
        <taxon>Rhabditomorpha</taxon>
        <taxon>Rhabditoidea</taxon>
        <taxon>Rhabditidae</taxon>
        <taxon>Peloderinae</taxon>
        <taxon>Caenorhabditis</taxon>
    </lineage>
</organism>
<feature type="region of interest" description="Disordered" evidence="8">
    <location>
        <begin position="229"/>
        <end position="249"/>
    </location>
</feature>
<keyword evidence="3" id="KW-1003">Cell membrane</keyword>
<evidence type="ECO:0000256" key="4">
    <source>
        <dbReference type="ARBA" id="ARBA00022692"/>
    </source>
</evidence>
<comment type="subcellular location">
    <subcellularLocation>
        <location evidence="1">Cell membrane</location>
        <topology evidence="1">Single-pass type I membrane protein</topology>
    </subcellularLocation>
</comment>
<evidence type="ECO:0000256" key="5">
    <source>
        <dbReference type="ARBA" id="ARBA00022729"/>
    </source>
</evidence>
<evidence type="ECO:0000256" key="6">
    <source>
        <dbReference type="ARBA" id="ARBA00022989"/>
    </source>
</evidence>
<dbReference type="GO" id="GO:0042302">
    <property type="term" value="F:structural constituent of cuticle"/>
    <property type="evidence" value="ECO:0007669"/>
    <property type="project" value="UniProtKB-KW"/>
</dbReference>
<feature type="compositionally biased region" description="Polar residues" evidence="8">
    <location>
        <begin position="99"/>
        <end position="128"/>
    </location>
</feature>
<dbReference type="SMART" id="SM00241">
    <property type="entry name" value="ZP"/>
    <property type="match status" value="1"/>
</dbReference>
<keyword evidence="4 9" id="KW-0812">Transmembrane</keyword>
<sequence length="571" mass="63255">MPCWDARTKAPAAHRLRKVYLLISQPYISCQKDRIVIEVITERLFTGKVFVKGDYANPQCTRTFRNGAVVNEKMTGEEIFEGTVTKSREPYVEEREQETSSGSKSSIRENSSGSPVSEEQFAKSGTTRPKSRNGNSSGRSSERLEEASRANFNFPSSQTSTVPHEPEIQKGTIFPPDIAETFLLPKRNESDEEGEWKGVGGASAGPNAIFGGTRGEELRIFGKSGASNAAKRRGSASTLSPPHAQCAPTTCEPCVCEERRTRRATNSFRLEVPLNSCNSKRDRKLNPPSVVVSLVAVVSFHDSFITKLDKAYHIQCAYAEAEKTVSTDLDVKMSDEQELNGTVEPPTCDYLISDTRGASVQNSLVGELVRHRWNCKGGMASKLKMLVHQCYVKDGAGQQYEVIDQNGCTLDPMMLQTPTYSEDGMSAEVDAYVFKFPDRATVDFSCTITFCSIDDPVCQEMAPPKCTGRNNSNTLRRRKRSTHGLSSMSLHSNSLTVFDMDSSKTDSSQLLPLPFPSSLSSFEEHYDRKFCVSVASFGILISASTFFSTICIAVIFSYFFLRFQHKFSVQD</sequence>
<evidence type="ECO:0000256" key="1">
    <source>
        <dbReference type="ARBA" id="ARBA00004251"/>
    </source>
</evidence>
<keyword evidence="7 9" id="KW-0472">Membrane</keyword>
<keyword evidence="12" id="KW-1185">Reference proteome</keyword>
<dbReference type="PANTHER" id="PTHR22907:SF54">
    <property type="entry name" value="GH04558P"/>
    <property type="match status" value="1"/>
</dbReference>
<dbReference type="Pfam" id="PF25057">
    <property type="entry name" value="CUT_N"/>
    <property type="match status" value="2"/>
</dbReference>
<keyword evidence="2" id="KW-0193">Cuticle</keyword>
<dbReference type="InterPro" id="IPR001507">
    <property type="entry name" value="ZP_dom"/>
</dbReference>
<evidence type="ECO:0000256" key="8">
    <source>
        <dbReference type="SAM" id="MobiDB-lite"/>
    </source>
</evidence>
<dbReference type="InterPro" id="IPR051962">
    <property type="entry name" value="Cuticlin"/>
</dbReference>
<feature type="region of interest" description="Disordered" evidence="8">
    <location>
        <begin position="189"/>
        <end position="211"/>
    </location>
</feature>
<accession>A0A8R1DFM8</accession>
<evidence type="ECO:0000256" key="9">
    <source>
        <dbReference type="SAM" id="Phobius"/>
    </source>
</evidence>
<dbReference type="GO" id="GO:0005886">
    <property type="term" value="C:plasma membrane"/>
    <property type="evidence" value="ECO:0007669"/>
    <property type="project" value="UniProtKB-SubCell"/>
</dbReference>
<evidence type="ECO:0000313" key="11">
    <source>
        <dbReference type="EnsemblMetazoa" id="CJA01059.1"/>
    </source>
</evidence>
<keyword evidence="5" id="KW-0732">Signal</keyword>
<evidence type="ECO:0000256" key="7">
    <source>
        <dbReference type="ARBA" id="ARBA00023136"/>
    </source>
</evidence>